<dbReference type="Proteomes" id="UP000242519">
    <property type="component" value="Unassembled WGS sequence"/>
</dbReference>
<dbReference type="AlphaFoldDB" id="A0A218Z3L1"/>
<evidence type="ECO:0000256" key="1">
    <source>
        <dbReference type="SAM" id="MobiDB-lite"/>
    </source>
</evidence>
<protein>
    <submittedName>
        <fullName evidence="2">Uncharacterized protein</fullName>
    </submittedName>
</protein>
<feature type="region of interest" description="Disordered" evidence="1">
    <location>
        <begin position="121"/>
        <end position="140"/>
    </location>
</feature>
<evidence type="ECO:0000313" key="2">
    <source>
        <dbReference type="EMBL" id="OWP02568.1"/>
    </source>
</evidence>
<keyword evidence="3" id="KW-1185">Reference proteome</keyword>
<comment type="caution">
    <text evidence="2">The sequence shown here is derived from an EMBL/GenBank/DDBJ whole genome shotgun (WGS) entry which is preliminary data.</text>
</comment>
<gene>
    <name evidence="2" type="ORF">B2J93_5199</name>
</gene>
<sequence>MQQHTAGRTNNGQAPTMQVDTVVGKERIKCTGREVMRGINTGLDNIGECTLDSNAGKARYDEGRAPSSRRGGAANKTPNSFFNLLHPYHDHVLKLHNNRPAWHRGSESYLLALKDCLIPPQTSSEGFRGPPQYTEALRSK</sequence>
<reference evidence="2 3" key="1">
    <citation type="submission" date="2017-04" db="EMBL/GenBank/DDBJ databases">
        <title>Draft genome sequence of Marssonina coronaria NL1: causal agent of apple blotch.</title>
        <authorList>
            <person name="Cheng Q."/>
        </authorList>
    </citation>
    <scope>NUCLEOTIDE SEQUENCE [LARGE SCALE GENOMIC DNA]</scope>
    <source>
        <strain evidence="2 3">NL1</strain>
    </source>
</reference>
<accession>A0A218Z3L1</accession>
<dbReference type="InParanoid" id="A0A218Z3L1"/>
<proteinExistence type="predicted"/>
<name>A0A218Z3L1_9HELO</name>
<feature type="region of interest" description="Disordered" evidence="1">
    <location>
        <begin position="53"/>
        <end position="78"/>
    </location>
</feature>
<dbReference type="EMBL" id="MZNU01000222">
    <property type="protein sequence ID" value="OWP02568.1"/>
    <property type="molecule type" value="Genomic_DNA"/>
</dbReference>
<evidence type="ECO:0000313" key="3">
    <source>
        <dbReference type="Proteomes" id="UP000242519"/>
    </source>
</evidence>
<organism evidence="2 3">
    <name type="scientific">Diplocarpon coronariae</name>
    <dbReference type="NCBI Taxonomy" id="2795749"/>
    <lineage>
        <taxon>Eukaryota</taxon>
        <taxon>Fungi</taxon>
        <taxon>Dikarya</taxon>
        <taxon>Ascomycota</taxon>
        <taxon>Pezizomycotina</taxon>
        <taxon>Leotiomycetes</taxon>
        <taxon>Helotiales</taxon>
        <taxon>Drepanopezizaceae</taxon>
        <taxon>Diplocarpon</taxon>
    </lineage>
</organism>